<name>A0A2N0RAK8_9GLOM</name>
<protein>
    <submittedName>
        <fullName evidence="1">Uncharacterized protein</fullName>
    </submittedName>
</protein>
<dbReference type="EMBL" id="LLXH01001160">
    <property type="protein sequence ID" value="PKC60343.1"/>
    <property type="molecule type" value="Genomic_DNA"/>
</dbReference>
<dbReference type="Proteomes" id="UP000232688">
    <property type="component" value="Unassembled WGS sequence"/>
</dbReference>
<evidence type="ECO:0000313" key="2">
    <source>
        <dbReference type="Proteomes" id="UP000232688"/>
    </source>
</evidence>
<dbReference type="AlphaFoldDB" id="A0A2N0RAK8"/>
<sequence length="271" mass="30092">MSFLCHLTTLERTASSVIIKNIGKVFIDVDTIIESNSSLNGKNINISIIVKDGLVEFIGTNCTNTIDIVTRNSPEVIGLNGGYILPGMITIAIDVLKLDSKPLNVAYKADVLTSITAPLSSAVISDSFNGIVLICRYSFHKECLALCNGKYNNCFNYLSFGVQKNISALIAKLTTPLKDNEISLVENETKVLKQITGRVLLEFKVLIWEPRNELQIKEEKRCSISGKDKKAKSHSNRTEVGVKNVGCKMLESNWNKWNDLAFHRGGYWANF</sequence>
<dbReference type="VEuPathDB" id="FungiDB:FUN_013372"/>
<accession>A0A2N0RAK8</accession>
<dbReference type="VEuPathDB" id="FungiDB:RhiirFUN_009609"/>
<dbReference type="VEuPathDB" id="FungiDB:RhiirFUN_024933"/>
<reference evidence="1 2" key="1">
    <citation type="submission" date="2017-10" db="EMBL/GenBank/DDBJ databases">
        <title>Extensive intraspecific genome diversity in a model arbuscular mycorrhizal fungus.</title>
        <authorList>
            <person name="Chen E.C.H."/>
            <person name="Morin E."/>
            <person name="Baudet D."/>
            <person name="Noel J."/>
            <person name="Ndikumana S."/>
            <person name="Charron P."/>
            <person name="St-Onge C."/>
            <person name="Giorgi J."/>
            <person name="Grigoriev I.V."/>
            <person name="Roux C."/>
            <person name="Martin F.M."/>
            <person name="Corradi N."/>
        </authorList>
    </citation>
    <scope>NUCLEOTIDE SEQUENCE [LARGE SCALE GENOMIC DNA]</scope>
    <source>
        <strain evidence="1 2">A1</strain>
    </source>
</reference>
<gene>
    <name evidence="1" type="ORF">RhiirA1_468166</name>
</gene>
<dbReference type="VEuPathDB" id="FungiDB:RhiirA1_468166"/>
<comment type="caution">
    <text evidence="1">The sequence shown here is derived from an EMBL/GenBank/DDBJ whole genome shotgun (WGS) entry which is preliminary data.</text>
</comment>
<evidence type="ECO:0000313" key="1">
    <source>
        <dbReference type="EMBL" id="PKC60343.1"/>
    </source>
</evidence>
<reference evidence="1 2" key="2">
    <citation type="submission" date="2017-10" db="EMBL/GenBank/DDBJ databases">
        <title>Genome analyses suggest a sexual origin of heterokaryosis in a supposedly ancient asexual fungus.</title>
        <authorList>
            <person name="Corradi N."/>
            <person name="Sedzielewska K."/>
            <person name="Noel J."/>
            <person name="Charron P."/>
            <person name="Farinelli L."/>
            <person name="Marton T."/>
            <person name="Kruger M."/>
            <person name="Pelin A."/>
            <person name="Brachmann A."/>
            <person name="Corradi N."/>
        </authorList>
    </citation>
    <scope>NUCLEOTIDE SEQUENCE [LARGE SCALE GENOMIC DNA]</scope>
    <source>
        <strain evidence="1 2">A1</strain>
    </source>
</reference>
<proteinExistence type="predicted"/>
<organism evidence="1 2">
    <name type="scientific">Rhizophagus irregularis</name>
    <dbReference type="NCBI Taxonomy" id="588596"/>
    <lineage>
        <taxon>Eukaryota</taxon>
        <taxon>Fungi</taxon>
        <taxon>Fungi incertae sedis</taxon>
        <taxon>Mucoromycota</taxon>
        <taxon>Glomeromycotina</taxon>
        <taxon>Glomeromycetes</taxon>
        <taxon>Glomerales</taxon>
        <taxon>Glomeraceae</taxon>
        <taxon>Rhizophagus</taxon>
    </lineage>
</organism>